<protein>
    <submittedName>
        <fullName evidence="1">Uncharacterized protein</fullName>
    </submittedName>
</protein>
<name>A0AAV6L9T7_9ERIC</name>
<evidence type="ECO:0000313" key="2">
    <source>
        <dbReference type="Proteomes" id="UP000823749"/>
    </source>
</evidence>
<dbReference type="EMBL" id="JACTNZ010000002">
    <property type="protein sequence ID" value="KAG5561123.1"/>
    <property type="molecule type" value="Genomic_DNA"/>
</dbReference>
<keyword evidence="2" id="KW-1185">Reference proteome</keyword>
<proteinExistence type="predicted"/>
<dbReference type="AlphaFoldDB" id="A0AAV6L9T7"/>
<sequence>MLYQEYRRKLESKQSFQEFSSSDIISILDKWNGYTIKKEEGDRVELDADKEVAEEIVKEVAIQVDDTKIETDVGDQVVDEDQNKCTLEVVDTNISELHNSKMDVCYKEAIQVATVERVRR</sequence>
<accession>A0AAV6L9T7</accession>
<gene>
    <name evidence="1" type="ORF">RHGRI_004210</name>
</gene>
<evidence type="ECO:0000313" key="1">
    <source>
        <dbReference type="EMBL" id="KAG5561123.1"/>
    </source>
</evidence>
<reference evidence="1" key="1">
    <citation type="submission" date="2020-08" db="EMBL/GenBank/DDBJ databases">
        <title>Plant Genome Project.</title>
        <authorList>
            <person name="Zhang R.-G."/>
        </authorList>
    </citation>
    <scope>NUCLEOTIDE SEQUENCE</scope>
    <source>
        <strain evidence="1">WSP0</strain>
        <tissue evidence="1">Leaf</tissue>
    </source>
</reference>
<dbReference type="Proteomes" id="UP000823749">
    <property type="component" value="Chromosome 2"/>
</dbReference>
<comment type="caution">
    <text evidence="1">The sequence shown here is derived from an EMBL/GenBank/DDBJ whole genome shotgun (WGS) entry which is preliminary data.</text>
</comment>
<organism evidence="1 2">
    <name type="scientific">Rhododendron griersonianum</name>
    <dbReference type="NCBI Taxonomy" id="479676"/>
    <lineage>
        <taxon>Eukaryota</taxon>
        <taxon>Viridiplantae</taxon>
        <taxon>Streptophyta</taxon>
        <taxon>Embryophyta</taxon>
        <taxon>Tracheophyta</taxon>
        <taxon>Spermatophyta</taxon>
        <taxon>Magnoliopsida</taxon>
        <taxon>eudicotyledons</taxon>
        <taxon>Gunneridae</taxon>
        <taxon>Pentapetalae</taxon>
        <taxon>asterids</taxon>
        <taxon>Ericales</taxon>
        <taxon>Ericaceae</taxon>
        <taxon>Ericoideae</taxon>
        <taxon>Rhodoreae</taxon>
        <taxon>Rhododendron</taxon>
    </lineage>
</organism>